<dbReference type="PIRSF" id="PIRSF004983">
    <property type="entry name" value="MenD"/>
    <property type="match status" value="1"/>
</dbReference>
<keyword evidence="3" id="KW-0460">Magnesium</keyword>
<sequence length="580" mass="64875">MTHGYTDEKAIQVLISLLKAHGIRKVIASPGATNVSFIGSIQYDPFFTIFSCVDERSAAYMACGLAAESDEPVVLSCTGATASRNYLPALTEAYYRKLPILAITSTQLYSRIGHHIAQVIDRTQLPKDSVKLSVHLPIVKDDDDNWDCEIKINKAILELSRNGGGPVHINLPTTYSKNYDVKELPEVRVIRRYTASNELPPLPKGKIGVFVGSHKVFSEKETKVLDNFCAANDAVVFCDHSSNYYGKYRVLFCLVAAQQNFIDLNNRPDLLIHIGEITGDYYTLGFSGKVVWRVSEDGEIRDTMHRLQNVFEIPEISFFKYYTEEGQINNKKTYYEACLNQIALTNSKIPDLPFSNIWIASETAHIIPKNSTIHFGILNSLRSWNFFELPDSVTSSSNVGGFGIDGGMSSLLGASLVNQNRLYYCVIGDLAFFYDLNSLGNRHVGNNVRILLVNNGKGTEFRQFNHAGNQFADDTDKYIAAAGHFGNKSNVLVKHFAEDLGYLYLQASNKEEFASVIDTFTSPEIKRSMILEVFTTNQDESDALEIMMSLETNIQGKAKQFAKKVFNQNTINTIKKIIDK</sequence>
<accession>A0AAE3EG35</accession>
<dbReference type="InterPro" id="IPR004433">
    <property type="entry name" value="MenaQ_synth_MenD"/>
</dbReference>
<dbReference type="GO" id="GO:0030976">
    <property type="term" value="F:thiamine pyrophosphate binding"/>
    <property type="evidence" value="ECO:0007669"/>
    <property type="project" value="InterPro"/>
</dbReference>
<dbReference type="PANTHER" id="PTHR42916">
    <property type="entry name" value="2-SUCCINYL-5-ENOLPYRUVYL-6-HYDROXY-3-CYCLOHEXENE-1-CARBOXYLATE SYNTHASE"/>
    <property type="match status" value="1"/>
</dbReference>
<evidence type="ECO:0000256" key="1">
    <source>
        <dbReference type="ARBA" id="ARBA00022679"/>
    </source>
</evidence>
<keyword evidence="8" id="KW-1185">Reference proteome</keyword>
<dbReference type="EMBL" id="JAINWA010000001">
    <property type="protein sequence ID" value="MCD1653163.1"/>
    <property type="molecule type" value="Genomic_DNA"/>
</dbReference>
<dbReference type="Gene3D" id="3.40.50.1220">
    <property type="entry name" value="TPP-binding domain"/>
    <property type="match status" value="1"/>
</dbReference>
<evidence type="ECO:0000259" key="6">
    <source>
        <dbReference type="Pfam" id="PF02776"/>
    </source>
</evidence>
<dbReference type="SUPFAM" id="SSF52518">
    <property type="entry name" value="Thiamin diphosphate-binding fold (THDP-binding)"/>
    <property type="match status" value="2"/>
</dbReference>
<dbReference type="Proteomes" id="UP001198163">
    <property type="component" value="Unassembled WGS sequence"/>
</dbReference>
<organism evidence="7 8">
    <name type="scientific">Teretinema zuelzerae</name>
    <dbReference type="NCBI Taxonomy" id="156"/>
    <lineage>
        <taxon>Bacteria</taxon>
        <taxon>Pseudomonadati</taxon>
        <taxon>Spirochaetota</taxon>
        <taxon>Spirochaetia</taxon>
        <taxon>Spirochaetales</taxon>
        <taxon>Treponemataceae</taxon>
        <taxon>Teretinema</taxon>
    </lineage>
</organism>
<keyword evidence="1" id="KW-0808">Transferase</keyword>
<evidence type="ECO:0000256" key="4">
    <source>
        <dbReference type="ARBA" id="ARBA00023052"/>
    </source>
</evidence>
<keyword evidence="5" id="KW-0464">Manganese</keyword>
<evidence type="ECO:0000256" key="2">
    <source>
        <dbReference type="ARBA" id="ARBA00022723"/>
    </source>
</evidence>
<dbReference type="CDD" id="cd07037">
    <property type="entry name" value="TPP_PYR_MenD"/>
    <property type="match status" value="1"/>
</dbReference>
<keyword evidence="4" id="KW-0786">Thiamine pyrophosphate</keyword>
<gene>
    <name evidence="7" type="ORF">K7J14_00360</name>
</gene>
<evidence type="ECO:0000313" key="7">
    <source>
        <dbReference type="EMBL" id="MCD1653163.1"/>
    </source>
</evidence>
<dbReference type="AlphaFoldDB" id="A0AAE3EG35"/>
<name>A0AAE3EG35_9SPIR</name>
<protein>
    <submittedName>
        <fullName evidence="7">2-succinyl-5-enolpyruvyl-6-hydroxy-3-cyclohexene-1-carboxylate synthase</fullName>
    </submittedName>
</protein>
<dbReference type="PANTHER" id="PTHR42916:SF1">
    <property type="entry name" value="PROTEIN PHYLLO, CHLOROPLASTIC"/>
    <property type="match status" value="1"/>
</dbReference>
<dbReference type="InterPro" id="IPR012001">
    <property type="entry name" value="Thiamin_PyroP_enz_TPP-bd_dom"/>
</dbReference>
<proteinExistence type="predicted"/>
<reference evidence="7" key="1">
    <citation type="submission" date="2021-08" db="EMBL/GenBank/DDBJ databases">
        <title>Comparative analyses of Brucepasteria parasyntrophica and Teretinema zuelzerae.</title>
        <authorList>
            <person name="Song Y."/>
            <person name="Brune A."/>
        </authorList>
    </citation>
    <scope>NUCLEOTIDE SEQUENCE</scope>
    <source>
        <strain evidence="7">DSM 1903</strain>
    </source>
</reference>
<dbReference type="GO" id="GO:0046872">
    <property type="term" value="F:metal ion binding"/>
    <property type="evidence" value="ECO:0007669"/>
    <property type="project" value="UniProtKB-KW"/>
</dbReference>
<comment type="caution">
    <text evidence="7">The sequence shown here is derived from an EMBL/GenBank/DDBJ whole genome shotgun (WGS) entry which is preliminary data.</text>
</comment>
<evidence type="ECO:0000256" key="3">
    <source>
        <dbReference type="ARBA" id="ARBA00022842"/>
    </source>
</evidence>
<evidence type="ECO:0000256" key="5">
    <source>
        <dbReference type="ARBA" id="ARBA00023211"/>
    </source>
</evidence>
<evidence type="ECO:0000313" key="8">
    <source>
        <dbReference type="Proteomes" id="UP001198163"/>
    </source>
</evidence>
<dbReference type="GO" id="GO:0009234">
    <property type="term" value="P:menaquinone biosynthetic process"/>
    <property type="evidence" value="ECO:0007669"/>
    <property type="project" value="InterPro"/>
</dbReference>
<feature type="domain" description="Thiamine pyrophosphate enzyme N-terminal TPP-binding" evidence="6">
    <location>
        <begin position="11"/>
        <end position="124"/>
    </location>
</feature>
<dbReference type="InterPro" id="IPR029061">
    <property type="entry name" value="THDP-binding"/>
</dbReference>
<keyword evidence="2" id="KW-0479">Metal-binding</keyword>
<dbReference type="Gene3D" id="3.40.50.970">
    <property type="match status" value="2"/>
</dbReference>
<dbReference type="GO" id="GO:0070204">
    <property type="term" value="F:2-succinyl-5-enolpyruvyl-6-hydroxy-3-cyclohexene-1-carboxylic-acid synthase activity"/>
    <property type="evidence" value="ECO:0007669"/>
    <property type="project" value="InterPro"/>
</dbReference>
<dbReference type="Pfam" id="PF02776">
    <property type="entry name" value="TPP_enzyme_N"/>
    <property type="match status" value="1"/>
</dbReference>